<evidence type="ECO:0000313" key="1">
    <source>
        <dbReference type="EMBL" id="CAE0823294.1"/>
    </source>
</evidence>
<accession>A0A7S4G2N1</accession>
<proteinExistence type="predicted"/>
<name>A0A7S4G2N1_9EUGL</name>
<gene>
    <name evidence="1" type="ORF">EGYM00163_LOCUS34496</name>
</gene>
<protein>
    <submittedName>
        <fullName evidence="1">Uncharacterized protein</fullName>
    </submittedName>
</protein>
<reference evidence="1" key="1">
    <citation type="submission" date="2021-01" db="EMBL/GenBank/DDBJ databases">
        <authorList>
            <person name="Corre E."/>
            <person name="Pelletier E."/>
            <person name="Niang G."/>
            <person name="Scheremetjew M."/>
            <person name="Finn R."/>
            <person name="Kale V."/>
            <person name="Holt S."/>
            <person name="Cochrane G."/>
            <person name="Meng A."/>
            <person name="Brown T."/>
            <person name="Cohen L."/>
        </authorList>
    </citation>
    <scope>NUCLEOTIDE SEQUENCE</scope>
    <source>
        <strain evidence="1">CCMP1594</strain>
    </source>
</reference>
<sequence>MPFRSSSRFQEPAGDVALVPMPVSEDSTLEGTNAVQFSTVGWAIGGGVAGAVGGYFIGACVGVIPIVGGLASAASWGITGAVAADTAAGFAKKNKE</sequence>
<organism evidence="1">
    <name type="scientific">Eutreptiella gymnastica</name>
    <dbReference type="NCBI Taxonomy" id="73025"/>
    <lineage>
        <taxon>Eukaryota</taxon>
        <taxon>Discoba</taxon>
        <taxon>Euglenozoa</taxon>
        <taxon>Euglenida</taxon>
        <taxon>Spirocuta</taxon>
        <taxon>Euglenophyceae</taxon>
        <taxon>Eutreptiales</taxon>
        <taxon>Eutreptiaceae</taxon>
        <taxon>Eutreptiella</taxon>
    </lineage>
</organism>
<dbReference type="EMBL" id="HBJA01100097">
    <property type="protein sequence ID" value="CAE0823294.1"/>
    <property type="molecule type" value="Transcribed_RNA"/>
</dbReference>
<dbReference type="AlphaFoldDB" id="A0A7S4G2N1"/>